<gene>
    <name evidence="2" type="ORF">SAZU_0972</name>
</gene>
<dbReference type="Proteomes" id="UP000053859">
    <property type="component" value="Unassembled WGS sequence"/>
</dbReference>
<keyword evidence="3" id="KW-1185">Reference proteome</keyword>
<dbReference type="EMBL" id="DF968206">
    <property type="protein sequence ID" value="GAP46235.1"/>
    <property type="molecule type" value="Genomic_DNA"/>
</dbReference>
<name>A0A0K8PED9_STRAJ</name>
<evidence type="ECO:0000256" key="1">
    <source>
        <dbReference type="SAM" id="MobiDB-lite"/>
    </source>
</evidence>
<organism evidence="2 3">
    <name type="scientific">Streptomyces azureus</name>
    <dbReference type="NCBI Taxonomy" id="146537"/>
    <lineage>
        <taxon>Bacteria</taxon>
        <taxon>Bacillati</taxon>
        <taxon>Actinomycetota</taxon>
        <taxon>Actinomycetes</taxon>
        <taxon>Kitasatosporales</taxon>
        <taxon>Streptomycetaceae</taxon>
        <taxon>Streptomyces</taxon>
    </lineage>
</organism>
<feature type="compositionally biased region" description="Low complexity" evidence="1">
    <location>
        <begin position="90"/>
        <end position="100"/>
    </location>
</feature>
<dbReference type="PATRIC" id="fig|146537.3.peg.1022"/>
<reference evidence="2" key="1">
    <citation type="journal article" date="2015" name="Genome Announc.">
        <title>Draft Genome Sequence of Thiostrepton-Producing Streptomyces azureus ATCC 14921.</title>
        <authorList>
            <person name="Sakihara K."/>
            <person name="Maeda J."/>
            <person name="Tashiro K."/>
            <person name="Fujino Y."/>
            <person name="Kuhara S."/>
            <person name="Ohshima T."/>
            <person name="Ogata S."/>
            <person name="Doi K."/>
        </authorList>
    </citation>
    <scope>NUCLEOTIDE SEQUENCE [LARGE SCALE GENOMIC DNA]</scope>
    <source>
        <strain evidence="2">ATCC14921</strain>
    </source>
</reference>
<sequence length="100" mass="10337">MAENAAAQIAAARPPVQRRRRARVRAMLRVPLLDSAYGCRAAPRTAGAGRYARGSLSWRAKRHKDAYGAESAISADGAVPDDRGLGGGASPAAAPTPVLS</sequence>
<feature type="region of interest" description="Disordered" evidence="1">
    <location>
        <begin position="70"/>
        <end position="100"/>
    </location>
</feature>
<accession>A0A0K8PED9</accession>
<protein>
    <submittedName>
        <fullName evidence="2">Uncharacterized protein</fullName>
    </submittedName>
</protein>
<evidence type="ECO:0000313" key="2">
    <source>
        <dbReference type="EMBL" id="GAP46235.1"/>
    </source>
</evidence>
<proteinExistence type="predicted"/>
<dbReference type="AlphaFoldDB" id="A0A0K8PED9"/>
<evidence type="ECO:0000313" key="3">
    <source>
        <dbReference type="Proteomes" id="UP000053859"/>
    </source>
</evidence>